<feature type="signal peptide" evidence="1">
    <location>
        <begin position="1"/>
        <end position="23"/>
    </location>
</feature>
<dbReference type="OrthoDB" id="208998at2759"/>
<protein>
    <recommendedName>
        <fullName evidence="4">Macroglobulin domain-containing protein</fullName>
    </recommendedName>
</protein>
<sequence length="279" mass="30649">MFRKMTLFMAVAAASLAFAGADASVSTEPETRTPKPMLKVLCMPKSVALNTPFYVNLEYAAPFSRPMAIHVDLLNADTNEWQAGDVVKVTGAAGKVTSRIVVPQDAKTPFKWFAYIAPQDENWPNMLATTTFTADLGAKVMAPCAPLRNTARSPSKPVDFDYVLVKDYPSAFHAGAKTPVEVQYNLMPDQPSMYVSATLLRSSDNTVVVSAQEKAKEGEHDLTMFMDVPADALMSEPVYLMAVLKPAGKAFSERVAEDRVWATSVWQQRRMLRASEADK</sequence>
<feature type="chain" id="PRO_5020022249" description="Macroglobulin domain-containing protein" evidence="1">
    <location>
        <begin position="24"/>
        <end position="279"/>
    </location>
</feature>
<proteinExistence type="predicted"/>
<comment type="caution">
    <text evidence="2">The sequence shown here is derived from an EMBL/GenBank/DDBJ whole genome shotgun (WGS) entry which is preliminary data.</text>
</comment>
<name>A0A4D9D7C5_9STRA</name>
<dbReference type="Proteomes" id="UP000355283">
    <property type="component" value="Unassembled WGS sequence"/>
</dbReference>
<evidence type="ECO:0000313" key="2">
    <source>
        <dbReference type="EMBL" id="TFJ86277.1"/>
    </source>
</evidence>
<keyword evidence="3" id="KW-1185">Reference proteome</keyword>
<accession>A0A4D9D7C5</accession>
<dbReference type="EMBL" id="SDOX01000009">
    <property type="protein sequence ID" value="TFJ86277.1"/>
    <property type="molecule type" value="Genomic_DNA"/>
</dbReference>
<keyword evidence="1" id="KW-0732">Signal</keyword>
<dbReference type="AlphaFoldDB" id="A0A4D9D7C5"/>
<evidence type="ECO:0000313" key="3">
    <source>
        <dbReference type="Proteomes" id="UP000355283"/>
    </source>
</evidence>
<organism evidence="2 3">
    <name type="scientific">Nannochloropsis salina CCMP1776</name>
    <dbReference type="NCBI Taxonomy" id="1027361"/>
    <lineage>
        <taxon>Eukaryota</taxon>
        <taxon>Sar</taxon>
        <taxon>Stramenopiles</taxon>
        <taxon>Ochrophyta</taxon>
        <taxon>Eustigmatophyceae</taxon>
        <taxon>Eustigmatales</taxon>
        <taxon>Monodopsidaceae</taxon>
        <taxon>Microchloropsis</taxon>
        <taxon>Microchloropsis salina</taxon>
    </lineage>
</organism>
<evidence type="ECO:0008006" key="4">
    <source>
        <dbReference type="Google" id="ProtNLM"/>
    </source>
</evidence>
<evidence type="ECO:0000256" key="1">
    <source>
        <dbReference type="SAM" id="SignalP"/>
    </source>
</evidence>
<gene>
    <name evidence="2" type="ORF">NSK_002485</name>
</gene>
<reference evidence="2 3" key="1">
    <citation type="submission" date="2019-01" db="EMBL/GenBank/DDBJ databases">
        <title>Nuclear Genome Assembly of the Microalgal Biofuel strain Nannochloropsis salina CCMP1776.</title>
        <authorList>
            <person name="Hovde B."/>
        </authorList>
    </citation>
    <scope>NUCLEOTIDE SEQUENCE [LARGE SCALE GENOMIC DNA]</scope>
    <source>
        <strain evidence="2 3">CCMP1776</strain>
    </source>
</reference>